<gene>
    <name evidence="2" type="ORF">ACFOSU_04565</name>
</gene>
<evidence type="ECO:0000256" key="1">
    <source>
        <dbReference type="SAM" id="Phobius"/>
    </source>
</evidence>
<dbReference type="EMBL" id="JBHRSS010000003">
    <property type="protein sequence ID" value="MFC3103159.1"/>
    <property type="molecule type" value="Genomic_DNA"/>
</dbReference>
<keyword evidence="1" id="KW-0472">Membrane</keyword>
<evidence type="ECO:0000313" key="2">
    <source>
        <dbReference type="EMBL" id="MFC3103159.1"/>
    </source>
</evidence>
<keyword evidence="3" id="KW-1185">Reference proteome</keyword>
<proteinExistence type="predicted"/>
<dbReference type="RefSeq" id="WP_380686919.1">
    <property type="nucleotide sequence ID" value="NZ_JBHRSS010000003.1"/>
</dbReference>
<feature type="transmembrane region" description="Helical" evidence="1">
    <location>
        <begin position="78"/>
        <end position="96"/>
    </location>
</feature>
<protein>
    <submittedName>
        <fullName evidence="2">Uncharacterized protein</fullName>
    </submittedName>
</protein>
<evidence type="ECO:0000313" key="3">
    <source>
        <dbReference type="Proteomes" id="UP001595462"/>
    </source>
</evidence>
<dbReference type="Proteomes" id="UP001595462">
    <property type="component" value="Unassembled WGS sequence"/>
</dbReference>
<keyword evidence="1" id="KW-1133">Transmembrane helix</keyword>
<comment type="caution">
    <text evidence="2">The sequence shown here is derived from an EMBL/GenBank/DDBJ whole genome shotgun (WGS) entry which is preliminary data.</text>
</comment>
<accession>A0ABV7EKB3</accession>
<reference evidence="3" key="1">
    <citation type="journal article" date="2019" name="Int. J. Syst. Evol. Microbiol.">
        <title>The Global Catalogue of Microorganisms (GCM) 10K type strain sequencing project: providing services to taxonomists for standard genome sequencing and annotation.</title>
        <authorList>
            <consortium name="The Broad Institute Genomics Platform"/>
            <consortium name="The Broad Institute Genome Sequencing Center for Infectious Disease"/>
            <person name="Wu L."/>
            <person name="Ma J."/>
        </authorList>
    </citation>
    <scope>NUCLEOTIDE SEQUENCE [LARGE SCALE GENOMIC DNA]</scope>
    <source>
        <strain evidence="3">KCTC 52640</strain>
    </source>
</reference>
<organism evidence="2 3">
    <name type="scientific">Salinisphaera aquimarina</name>
    <dbReference type="NCBI Taxonomy" id="2094031"/>
    <lineage>
        <taxon>Bacteria</taxon>
        <taxon>Pseudomonadati</taxon>
        <taxon>Pseudomonadota</taxon>
        <taxon>Gammaproteobacteria</taxon>
        <taxon>Salinisphaerales</taxon>
        <taxon>Salinisphaeraceae</taxon>
        <taxon>Salinisphaera</taxon>
    </lineage>
</organism>
<sequence>MALRRIRIDPTGSEVPATLAQSGGRLNVSANVYRYGSEGCAGAGGPKAASTFVVTVDTNTEGGLLDHLEDVWKVFRDSLLIIIGGVFALIFGWLIARIKRGTKSWTVSRRCRARRRLQFTFSRYRPPPKSAM</sequence>
<name>A0ABV7EKB3_9GAMM</name>
<keyword evidence="1" id="KW-0812">Transmembrane</keyword>